<protein>
    <submittedName>
        <fullName evidence="2">HD-GYP domain-containing protein</fullName>
    </submittedName>
</protein>
<dbReference type="Pfam" id="PF13487">
    <property type="entry name" value="HD_5"/>
    <property type="match status" value="1"/>
</dbReference>
<dbReference type="InterPro" id="IPR003607">
    <property type="entry name" value="HD/PDEase_dom"/>
</dbReference>
<evidence type="ECO:0000313" key="2">
    <source>
        <dbReference type="EMBL" id="RNB87204.1"/>
    </source>
</evidence>
<dbReference type="SUPFAM" id="SSF109604">
    <property type="entry name" value="HD-domain/PDEase-like"/>
    <property type="match status" value="1"/>
</dbReference>
<dbReference type="Proteomes" id="UP000271031">
    <property type="component" value="Unassembled WGS sequence"/>
</dbReference>
<dbReference type="CDD" id="cd00077">
    <property type="entry name" value="HDc"/>
    <property type="match status" value="1"/>
</dbReference>
<evidence type="ECO:0000313" key="3">
    <source>
        <dbReference type="Proteomes" id="UP000271031"/>
    </source>
</evidence>
<gene>
    <name evidence="2" type="ORF">EDM56_16125</name>
</gene>
<sequence length="359" mass="40512">MALLPTDFSLAGRTLEEDVYTGNGTFLLAKGTRLTPDQLDSLVKHRIDVVRVCDAYEDVRTSFPPKGSVAEQMERFAMERESMAHYVRAMAQTKALFDKVTEDSIPSLEEFTDAVIPVVKEVLRETSIFRFLYALEGSENYTYRHSLNVGMLSALIAKLLCLQDEEISMVGQAGFLHDVGKVLIPTDILLKPGRLTEDEYEQMKFHTVFGYELINRMEGATEAIAQCALLHHERLNGTGYPLGLTENNIPLLCQIIAVADTFDAICSDRVYKERTSPFVAAQLLWRAACDGHLNAEIVTRFAHYIVSLYAGSKALLNTGDEVEVIFIFKDEPMRPLVRKGEDFYDLRSHRVWDIEKMIG</sequence>
<organism evidence="2 3">
    <name type="scientific">Brevibacillus fluminis</name>
    <dbReference type="NCBI Taxonomy" id="511487"/>
    <lineage>
        <taxon>Bacteria</taxon>
        <taxon>Bacillati</taxon>
        <taxon>Bacillota</taxon>
        <taxon>Bacilli</taxon>
        <taxon>Bacillales</taxon>
        <taxon>Paenibacillaceae</taxon>
        <taxon>Brevibacillus</taxon>
    </lineage>
</organism>
<comment type="caution">
    <text evidence="2">The sequence shown here is derived from an EMBL/GenBank/DDBJ whole genome shotgun (WGS) entry which is preliminary data.</text>
</comment>
<dbReference type="AlphaFoldDB" id="A0A3M8DGP0"/>
<accession>A0A3M8DGP0</accession>
<dbReference type="Gene3D" id="1.10.3210.10">
    <property type="entry name" value="Hypothetical protein af1432"/>
    <property type="match status" value="1"/>
</dbReference>
<dbReference type="OrthoDB" id="9759601at2"/>
<feature type="domain" description="HD-GYP" evidence="1">
    <location>
        <begin position="120"/>
        <end position="317"/>
    </location>
</feature>
<dbReference type="RefSeq" id="WP_122918903.1">
    <property type="nucleotide sequence ID" value="NZ_RHHQ01000012.1"/>
</dbReference>
<evidence type="ECO:0000259" key="1">
    <source>
        <dbReference type="PROSITE" id="PS51832"/>
    </source>
</evidence>
<proteinExistence type="predicted"/>
<dbReference type="InterPro" id="IPR037522">
    <property type="entry name" value="HD_GYP_dom"/>
</dbReference>
<reference evidence="2 3" key="1">
    <citation type="submission" date="2018-10" db="EMBL/GenBank/DDBJ databases">
        <title>Phylogenomics of Brevibacillus.</title>
        <authorList>
            <person name="Dunlap C."/>
        </authorList>
    </citation>
    <scope>NUCLEOTIDE SEQUENCE [LARGE SCALE GENOMIC DNA]</scope>
    <source>
        <strain evidence="2 3">JCM 15716</strain>
    </source>
</reference>
<dbReference type="PANTHER" id="PTHR43155:SF2">
    <property type="entry name" value="CYCLIC DI-GMP PHOSPHODIESTERASE PA4108"/>
    <property type="match status" value="1"/>
</dbReference>
<keyword evidence="3" id="KW-1185">Reference proteome</keyword>
<dbReference type="EMBL" id="RHHQ01000012">
    <property type="protein sequence ID" value="RNB87204.1"/>
    <property type="molecule type" value="Genomic_DNA"/>
</dbReference>
<name>A0A3M8DGP0_9BACL</name>
<dbReference type="SMART" id="SM00471">
    <property type="entry name" value="HDc"/>
    <property type="match status" value="1"/>
</dbReference>
<dbReference type="PROSITE" id="PS51832">
    <property type="entry name" value="HD_GYP"/>
    <property type="match status" value="1"/>
</dbReference>
<dbReference type="PANTHER" id="PTHR43155">
    <property type="entry name" value="CYCLIC DI-GMP PHOSPHODIESTERASE PA4108-RELATED"/>
    <property type="match status" value="1"/>
</dbReference>